<gene>
    <name evidence="2" type="ORF">H3Z82_03310</name>
</gene>
<dbReference type="NCBIfam" id="TIGR01200">
    <property type="entry name" value="GLPGLI"/>
    <property type="match status" value="1"/>
</dbReference>
<dbReference type="AlphaFoldDB" id="A0A7W2M2Z6"/>
<protein>
    <submittedName>
        <fullName evidence="2">GLPGLI family protein</fullName>
    </submittedName>
</protein>
<dbReference type="EMBL" id="JACGLT010000002">
    <property type="protein sequence ID" value="MBA6151749.1"/>
    <property type="molecule type" value="Genomic_DNA"/>
</dbReference>
<feature type="chain" id="PRO_5030935788" evidence="1">
    <location>
        <begin position="21"/>
        <end position="281"/>
    </location>
</feature>
<keyword evidence="3" id="KW-1185">Reference proteome</keyword>
<accession>A0A7W2M2Z6</accession>
<dbReference type="RefSeq" id="WP_182202464.1">
    <property type="nucleotide sequence ID" value="NZ_JACGLT010000002.1"/>
</dbReference>
<evidence type="ECO:0000256" key="1">
    <source>
        <dbReference type="SAM" id="SignalP"/>
    </source>
</evidence>
<sequence>MKLSNLIAFILCITTYSAFAQKEYPTEYEVQYEVGFSLDSTNLENKSIETLYLYTGPKYGVFMSYKEAFKEEIRANLEHQLKTTGELKISKDMTSSFPKIFYKDHQNSQVQTEEKIDRKLYSYQEPNIPLEWKIEEDSKEIMGYAAQKATTHFAGRDYIAWFTLEVPIPDGPYVFSGLPGLIIELYDTEDHYHFTLKTMSKLEEARVFEIKNSEDIAKADFLELKEKALKNRDHTIFNQGNFQISLGTSPQMSQESKMENQEFKRKLKENRARKNNLIERF</sequence>
<keyword evidence="1" id="KW-0732">Signal</keyword>
<organism evidence="2 3">
    <name type="scientific">Gelidibacter maritimus</name>
    <dbReference type="NCBI Taxonomy" id="2761487"/>
    <lineage>
        <taxon>Bacteria</taxon>
        <taxon>Pseudomonadati</taxon>
        <taxon>Bacteroidota</taxon>
        <taxon>Flavobacteriia</taxon>
        <taxon>Flavobacteriales</taxon>
        <taxon>Flavobacteriaceae</taxon>
        <taxon>Gelidibacter</taxon>
    </lineage>
</organism>
<proteinExistence type="predicted"/>
<comment type="caution">
    <text evidence="2">The sequence shown here is derived from an EMBL/GenBank/DDBJ whole genome shotgun (WGS) entry which is preliminary data.</text>
</comment>
<reference evidence="2 3" key="1">
    <citation type="submission" date="2020-07" db="EMBL/GenBank/DDBJ databases">
        <title>Bacterium isolated from marine sediment.</title>
        <authorList>
            <person name="Shang D."/>
        </authorList>
    </citation>
    <scope>NUCLEOTIDE SEQUENCE [LARGE SCALE GENOMIC DNA]</scope>
    <source>
        <strain evidence="2 3">F6074</strain>
    </source>
</reference>
<name>A0A7W2M2Z6_9FLAO</name>
<dbReference type="Proteomes" id="UP000541857">
    <property type="component" value="Unassembled WGS sequence"/>
</dbReference>
<evidence type="ECO:0000313" key="3">
    <source>
        <dbReference type="Proteomes" id="UP000541857"/>
    </source>
</evidence>
<dbReference type="Pfam" id="PF09697">
    <property type="entry name" value="Porph_ging"/>
    <property type="match status" value="1"/>
</dbReference>
<feature type="signal peptide" evidence="1">
    <location>
        <begin position="1"/>
        <end position="20"/>
    </location>
</feature>
<dbReference type="InterPro" id="IPR005901">
    <property type="entry name" value="GLPGLI"/>
</dbReference>
<evidence type="ECO:0000313" key="2">
    <source>
        <dbReference type="EMBL" id="MBA6151749.1"/>
    </source>
</evidence>